<evidence type="ECO:0000313" key="1">
    <source>
        <dbReference type="EMBL" id="KAF0031850.1"/>
    </source>
</evidence>
<proteinExistence type="predicted"/>
<protein>
    <submittedName>
        <fullName evidence="1">Uncharacterized protein</fullName>
    </submittedName>
</protein>
<dbReference type="AlphaFoldDB" id="A0A6A4SIZ1"/>
<accession>A0A6A4SIZ1</accession>
<comment type="caution">
    <text evidence="1">The sequence shown here is derived from an EMBL/GenBank/DDBJ whole genome shotgun (WGS) entry which is preliminary data.</text>
</comment>
<organism evidence="1 2">
    <name type="scientific">Scophthalmus maximus</name>
    <name type="common">Turbot</name>
    <name type="synonym">Psetta maxima</name>
    <dbReference type="NCBI Taxonomy" id="52904"/>
    <lineage>
        <taxon>Eukaryota</taxon>
        <taxon>Metazoa</taxon>
        <taxon>Chordata</taxon>
        <taxon>Craniata</taxon>
        <taxon>Vertebrata</taxon>
        <taxon>Euteleostomi</taxon>
        <taxon>Actinopterygii</taxon>
        <taxon>Neopterygii</taxon>
        <taxon>Teleostei</taxon>
        <taxon>Neoteleostei</taxon>
        <taxon>Acanthomorphata</taxon>
        <taxon>Carangaria</taxon>
        <taxon>Pleuronectiformes</taxon>
        <taxon>Pleuronectoidei</taxon>
        <taxon>Scophthalmidae</taxon>
        <taxon>Scophthalmus</taxon>
    </lineage>
</organism>
<reference evidence="1 2" key="1">
    <citation type="submission" date="2019-06" db="EMBL/GenBank/DDBJ databases">
        <title>Draft genomes of female and male turbot (Scophthalmus maximus).</title>
        <authorList>
            <person name="Xu H."/>
            <person name="Xu X.-W."/>
            <person name="Shao C."/>
            <person name="Chen S."/>
        </authorList>
    </citation>
    <scope>NUCLEOTIDE SEQUENCE [LARGE SCALE GENOMIC DNA]</scope>
    <source>
        <strain evidence="1">Ysfricsl-2016a</strain>
        <tissue evidence="1">Blood</tissue>
    </source>
</reference>
<gene>
    <name evidence="1" type="ORF">F2P81_016405</name>
</gene>
<dbReference type="Proteomes" id="UP000438429">
    <property type="component" value="Unassembled WGS sequence"/>
</dbReference>
<name>A0A6A4SIZ1_SCOMX</name>
<sequence>MRGSTVPVPCSTSGGHTLNIRPLLSRRAPALLQLSPVVGVRRSDTGHVFSRSALTVTTCGSCELVQPIHSAAEQLDA</sequence>
<evidence type="ECO:0000313" key="2">
    <source>
        <dbReference type="Proteomes" id="UP000438429"/>
    </source>
</evidence>
<dbReference type="EMBL" id="VEVO01000014">
    <property type="protein sequence ID" value="KAF0031850.1"/>
    <property type="molecule type" value="Genomic_DNA"/>
</dbReference>